<feature type="compositionally biased region" description="Basic and acidic residues" evidence="5">
    <location>
        <begin position="290"/>
        <end position="305"/>
    </location>
</feature>
<comment type="caution">
    <text evidence="6">The sequence shown here is derived from an EMBL/GenBank/DDBJ whole genome shotgun (WGS) entry which is preliminary data.</text>
</comment>
<evidence type="ECO:0000313" key="7">
    <source>
        <dbReference type="Proteomes" id="UP000094501"/>
    </source>
</evidence>
<dbReference type="HAMAP" id="MF_00688">
    <property type="entry name" value="Leu_Phe_trans"/>
    <property type="match status" value="1"/>
</dbReference>
<evidence type="ECO:0000313" key="6">
    <source>
        <dbReference type="EMBL" id="ODS01213.1"/>
    </source>
</evidence>
<name>A0A1E3W5X6_9HYPH</name>
<comment type="similarity">
    <text evidence="4">Belongs to the L/F-transferase family.</text>
</comment>
<dbReference type="Pfam" id="PF03588">
    <property type="entry name" value="Leu_Phe_trans"/>
    <property type="match status" value="1"/>
</dbReference>
<dbReference type="SUPFAM" id="SSF55729">
    <property type="entry name" value="Acyl-CoA N-acyltransferases (Nat)"/>
    <property type="match status" value="1"/>
</dbReference>
<keyword evidence="1 4" id="KW-0963">Cytoplasm</keyword>
<protein>
    <recommendedName>
        <fullName evidence="4">Leucyl/phenylalanyl-tRNA--protein transferase</fullName>
        <ecNumber evidence="4">2.3.2.6</ecNumber>
    </recommendedName>
    <alternativeName>
        <fullName evidence="4">L/F-transferase</fullName>
    </alternativeName>
    <alternativeName>
        <fullName evidence="4">Leucyltransferase</fullName>
    </alternativeName>
    <alternativeName>
        <fullName evidence="4">Phenyalanyltransferase</fullName>
    </alternativeName>
</protein>
<dbReference type="Gene3D" id="3.30.70.3550">
    <property type="entry name" value="Leucyl/phenylalanyl-tRNA-protein transferase, N-terminal domain"/>
    <property type="match status" value="1"/>
</dbReference>
<dbReference type="PANTHER" id="PTHR30098">
    <property type="entry name" value="LEUCYL/PHENYLALANYL-TRNA--PROTEIN TRANSFERASE"/>
    <property type="match status" value="1"/>
</dbReference>
<keyword evidence="7" id="KW-1185">Reference proteome</keyword>
<comment type="catalytic activity">
    <reaction evidence="4">
        <text>L-phenylalanyl-tRNA(Phe) + an N-terminal L-alpha-aminoacyl-[protein] = an N-terminal L-phenylalanyl-L-alpha-aminoacyl-[protein] + tRNA(Phe)</text>
        <dbReference type="Rhea" id="RHEA:43632"/>
        <dbReference type="Rhea" id="RHEA-COMP:9668"/>
        <dbReference type="Rhea" id="RHEA-COMP:9699"/>
        <dbReference type="Rhea" id="RHEA-COMP:10636"/>
        <dbReference type="Rhea" id="RHEA-COMP:10637"/>
        <dbReference type="ChEBI" id="CHEBI:78442"/>
        <dbReference type="ChEBI" id="CHEBI:78531"/>
        <dbReference type="ChEBI" id="CHEBI:78597"/>
        <dbReference type="ChEBI" id="CHEBI:83561"/>
        <dbReference type="EC" id="2.3.2.6"/>
    </reaction>
</comment>
<dbReference type="GO" id="GO:0030163">
    <property type="term" value="P:protein catabolic process"/>
    <property type="evidence" value="ECO:0007669"/>
    <property type="project" value="UniProtKB-UniRule"/>
</dbReference>
<proteinExistence type="inferred from homology"/>
<dbReference type="GO" id="GO:0005737">
    <property type="term" value="C:cytoplasm"/>
    <property type="evidence" value="ECO:0007669"/>
    <property type="project" value="UniProtKB-SubCell"/>
</dbReference>
<dbReference type="PANTHER" id="PTHR30098:SF2">
    <property type="entry name" value="LEUCYL_PHENYLALANYL-TRNA--PROTEIN TRANSFERASE"/>
    <property type="match status" value="1"/>
</dbReference>
<dbReference type="InterPro" id="IPR016181">
    <property type="entry name" value="Acyl_CoA_acyltransferase"/>
</dbReference>
<evidence type="ECO:0000256" key="5">
    <source>
        <dbReference type="SAM" id="MobiDB-lite"/>
    </source>
</evidence>
<dbReference type="InterPro" id="IPR042221">
    <property type="entry name" value="Leu/Phe-tRNA_Trfase_N"/>
</dbReference>
<dbReference type="Proteomes" id="UP000094501">
    <property type="component" value="Unassembled WGS sequence"/>
</dbReference>
<organism evidence="6 7">
    <name type="scientific">Methyloceanibacter methanicus</name>
    <dbReference type="NCBI Taxonomy" id="1774968"/>
    <lineage>
        <taxon>Bacteria</taxon>
        <taxon>Pseudomonadati</taxon>
        <taxon>Pseudomonadota</taxon>
        <taxon>Alphaproteobacteria</taxon>
        <taxon>Hyphomicrobiales</taxon>
        <taxon>Hyphomicrobiaceae</taxon>
        <taxon>Methyloceanibacter</taxon>
    </lineage>
</organism>
<dbReference type="NCBIfam" id="TIGR00667">
    <property type="entry name" value="aat"/>
    <property type="match status" value="1"/>
</dbReference>
<dbReference type="EMBL" id="LPWG01000002">
    <property type="protein sequence ID" value="ODS01213.1"/>
    <property type="molecule type" value="Genomic_DNA"/>
</dbReference>
<comment type="catalytic activity">
    <reaction evidence="4">
        <text>N-terminal L-arginyl-[protein] + L-leucyl-tRNA(Leu) = N-terminal L-leucyl-L-arginyl-[protein] + tRNA(Leu) + H(+)</text>
        <dbReference type="Rhea" id="RHEA:50416"/>
        <dbReference type="Rhea" id="RHEA-COMP:9613"/>
        <dbReference type="Rhea" id="RHEA-COMP:9622"/>
        <dbReference type="Rhea" id="RHEA-COMP:12672"/>
        <dbReference type="Rhea" id="RHEA-COMP:12673"/>
        <dbReference type="ChEBI" id="CHEBI:15378"/>
        <dbReference type="ChEBI" id="CHEBI:64719"/>
        <dbReference type="ChEBI" id="CHEBI:78442"/>
        <dbReference type="ChEBI" id="CHEBI:78494"/>
        <dbReference type="ChEBI" id="CHEBI:133044"/>
        <dbReference type="EC" id="2.3.2.6"/>
    </reaction>
</comment>
<evidence type="ECO:0000256" key="4">
    <source>
        <dbReference type="HAMAP-Rule" id="MF_00688"/>
    </source>
</evidence>
<keyword evidence="2 4" id="KW-0808">Transferase</keyword>
<evidence type="ECO:0000256" key="1">
    <source>
        <dbReference type="ARBA" id="ARBA00022490"/>
    </source>
</evidence>
<accession>A0A1E3W5X6</accession>
<dbReference type="InterPro" id="IPR042203">
    <property type="entry name" value="Leu/Phe-tRNA_Trfase_C"/>
</dbReference>
<comment type="catalytic activity">
    <reaction evidence="4">
        <text>N-terminal L-lysyl-[protein] + L-leucyl-tRNA(Leu) = N-terminal L-leucyl-L-lysyl-[protein] + tRNA(Leu) + H(+)</text>
        <dbReference type="Rhea" id="RHEA:12340"/>
        <dbReference type="Rhea" id="RHEA-COMP:9613"/>
        <dbReference type="Rhea" id="RHEA-COMP:9622"/>
        <dbReference type="Rhea" id="RHEA-COMP:12670"/>
        <dbReference type="Rhea" id="RHEA-COMP:12671"/>
        <dbReference type="ChEBI" id="CHEBI:15378"/>
        <dbReference type="ChEBI" id="CHEBI:65249"/>
        <dbReference type="ChEBI" id="CHEBI:78442"/>
        <dbReference type="ChEBI" id="CHEBI:78494"/>
        <dbReference type="ChEBI" id="CHEBI:133043"/>
        <dbReference type="EC" id="2.3.2.6"/>
    </reaction>
</comment>
<gene>
    <name evidence="4" type="primary">aat</name>
    <name evidence="6" type="ORF">AUC68_12685</name>
</gene>
<comment type="subcellular location">
    <subcellularLocation>
        <location evidence="4">Cytoplasm</location>
    </subcellularLocation>
</comment>
<dbReference type="Gene3D" id="3.40.630.70">
    <property type="entry name" value="Leucyl/phenylalanyl-tRNA-protein transferase, C-terminal domain"/>
    <property type="match status" value="1"/>
</dbReference>
<dbReference type="EC" id="2.3.2.6" evidence="4"/>
<feature type="region of interest" description="Disordered" evidence="5">
    <location>
        <begin position="290"/>
        <end position="323"/>
    </location>
</feature>
<evidence type="ECO:0000256" key="2">
    <source>
        <dbReference type="ARBA" id="ARBA00022679"/>
    </source>
</evidence>
<dbReference type="GO" id="GO:0008914">
    <property type="term" value="F:leucyl-tRNA--protein transferase activity"/>
    <property type="evidence" value="ECO:0007669"/>
    <property type="project" value="UniProtKB-UniRule"/>
</dbReference>
<sequence>MDATGQEGLANNSGAAAATDSAGALPQFRESWSQYLRRLILGTAYALKPSRLALLPRIWRMTLAYYFRPRAVRDQLPERPVYYTDWGLADISDDLSVPALLRNYTHGLFPVCHIGPMKWWCPSVRAVQDPALARVGRTVRRLIRRNAFTVTMDADFAGVMEACRQPRPGKTPLTWITPKVMRAFYAAHRAGYAHSVEVWDKDGKLVGGLFGLAIGQVYFGESKFCRTRDASKVAVAYLQRHLAAWGYKLYDAKWMTPHLADMGFIDMPRDDYLSLLPWYAAESDQPRRWRLDPGLDPADWSKETGDGAAVVRRGPAGPPRHAA</sequence>
<dbReference type="InterPro" id="IPR004616">
    <property type="entry name" value="Leu/Phe-tRNA_Trfase"/>
</dbReference>
<dbReference type="RefSeq" id="WP_069436050.1">
    <property type="nucleotide sequence ID" value="NZ_LPWG01000002.1"/>
</dbReference>
<keyword evidence="3 4" id="KW-0012">Acyltransferase</keyword>
<reference evidence="6 7" key="1">
    <citation type="journal article" date="2016" name="Environ. Microbiol.">
        <title>New Methyloceanibacter diversity from North Sea sediments includes methanotroph containing solely the soluble methane monooxygenase.</title>
        <authorList>
            <person name="Vekeman B."/>
            <person name="Kerckhof F.M."/>
            <person name="Cremers G."/>
            <person name="de Vos P."/>
            <person name="Vandamme P."/>
            <person name="Boon N."/>
            <person name="Op den Camp H.J."/>
            <person name="Heylen K."/>
        </authorList>
    </citation>
    <scope>NUCLEOTIDE SEQUENCE [LARGE SCALE GENOMIC DNA]</scope>
    <source>
        <strain evidence="6 7">R-67174</strain>
    </source>
</reference>
<evidence type="ECO:0000256" key="3">
    <source>
        <dbReference type="ARBA" id="ARBA00023315"/>
    </source>
</evidence>
<comment type="function">
    <text evidence="4">Functions in the N-end rule pathway of protein degradation where it conjugates Leu, Phe and, less efficiently, Met from aminoacyl-tRNAs to the N-termini of proteins containing an N-terminal arginine or lysine.</text>
</comment>
<dbReference type="AlphaFoldDB" id="A0A1E3W5X6"/>
<dbReference type="OrthoDB" id="9790282at2"/>
<dbReference type="STRING" id="1774968.AUC68_12685"/>